<dbReference type="EMBL" id="CP086136">
    <property type="protein sequence ID" value="UEM11587.1"/>
    <property type="molecule type" value="Genomic_DNA"/>
</dbReference>
<name>A0A7Z0TLX2_9BRAD</name>
<reference evidence="5 6" key="4">
    <citation type="journal article" date="2022" name="Int. J. Syst. Evol. Microbiol.">
        <title>Strains of Bradyrhizobium barranii sp. nov. associated with legumes native to Canada are symbionts of soybeans and belong to different subspecies (subsp. barranii subsp. nov. and subsp. apii subsp. nov.) and symbiovars (sv. glycinearum and sv. septentrionale).</title>
        <authorList>
            <person name="Bromfield E.S.P."/>
            <person name="Cloutier S."/>
            <person name="Wasai-Hara S."/>
            <person name="Minamisawa K."/>
        </authorList>
    </citation>
    <scope>NUCLEOTIDE SEQUENCE [LARGE SCALE GENOMIC DNA]</scope>
    <source>
        <strain evidence="6">144S4</strain>
        <strain evidence="4 5">323S2</strain>
    </source>
</reference>
<reference evidence="2" key="2">
    <citation type="submission" date="2020-06" db="EMBL/GenBank/DDBJ databases">
        <title>Whole Genome Sequence of Bradyrhizobium sp. Strain 323S2.</title>
        <authorList>
            <person name="Bromfield E.S.P."/>
        </authorList>
    </citation>
    <scope>NUCLEOTIDE SEQUENCE [LARGE SCALE GENOMIC DNA]</scope>
    <source>
        <strain evidence="2">323S2</strain>
    </source>
</reference>
<dbReference type="EMBL" id="CP088280">
    <property type="protein sequence ID" value="UGX94915.1"/>
    <property type="molecule type" value="Genomic_DNA"/>
</dbReference>
<evidence type="ECO:0000313" key="4">
    <source>
        <dbReference type="EMBL" id="UGX94915.1"/>
    </source>
</evidence>
<evidence type="ECO:0000313" key="5">
    <source>
        <dbReference type="Proteomes" id="UP000564836"/>
    </source>
</evidence>
<dbReference type="EMBL" id="JACBFH010000001">
    <property type="protein sequence ID" value="NYY88996.1"/>
    <property type="molecule type" value="Genomic_DNA"/>
</dbReference>
<dbReference type="AlphaFoldDB" id="A0A7Z0TLX2"/>
<gene>
    <name evidence="4" type="ORF">G6321_00007010</name>
    <name evidence="2" type="ORF">G6321_11185</name>
    <name evidence="3" type="ORF">J4G43_045100</name>
    <name evidence="1" type="ORF">J4G43_46850</name>
</gene>
<reference evidence="1" key="3">
    <citation type="submission" date="2021-03" db="EMBL/GenBank/DDBJ databases">
        <title>Whole Genome Sequence of Bradyrhizobium sp. Strain 144S4.</title>
        <authorList>
            <person name="Bromfield E.S.P."/>
            <person name="Cloutier S."/>
        </authorList>
    </citation>
    <scope>NUCLEOTIDE SEQUENCE [LARGE SCALE GENOMIC DNA]</scope>
    <source>
        <strain evidence="1">144S4</strain>
    </source>
</reference>
<reference evidence="4 5" key="1">
    <citation type="journal article" date="2017" name="Syst. Appl. Microbiol.">
        <title>Soybeans inoculated with root zone soils of Canadian native legumes harbour diverse and novel Bradyrhizobium spp. that possess agricultural potential.</title>
        <authorList>
            <person name="Bromfield E.S.P."/>
            <person name="Cloutier S."/>
            <person name="Tambong J.T."/>
            <person name="Tran Thi T.V."/>
        </authorList>
    </citation>
    <scope>NUCLEOTIDE SEQUENCE [LARGE SCALE GENOMIC DNA]</scope>
    <source>
        <strain evidence="4 5">323S2</strain>
    </source>
</reference>
<dbReference type="EMBL" id="JAGEMI010000001">
    <property type="protein sequence ID" value="MBO1868064.1"/>
    <property type="molecule type" value="Genomic_DNA"/>
</dbReference>
<evidence type="ECO:0000313" key="6">
    <source>
        <dbReference type="Proteomes" id="UP000664702"/>
    </source>
</evidence>
<accession>A0A7Z0TLX2</accession>
<dbReference type="KEGG" id="bban:J4G43_045100"/>
<evidence type="ECO:0000313" key="2">
    <source>
        <dbReference type="EMBL" id="NYY88996.1"/>
    </source>
</evidence>
<evidence type="ECO:0000313" key="3">
    <source>
        <dbReference type="EMBL" id="UEM11587.1"/>
    </source>
</evidence>
<sequence>MQPLDTIAAFSMGASGESLRPIVVLLTEYTLELKAKGNAVDESRSKAESCSCRRFSRALRSVPGRSVLSSRRQRQIPFRSHLISLSVSSIEVITDVDP</sequence>
<dbReference type="Proteomes" id="UP000564836">
    <property type="component" value="Chromosome"/>
</dbReference>
<protein>
    <submittedName>
        <fullName evidence="2">Uncharacterized protein</fullName>
    </submittedName>
</protein>
<organism evidence="2">
    <name type="scientific">Bradyrhizobium barranii subsp. barranii</name>
    <dbReference type="NCBI Taxonomy" id="2823807"/>
    <lineage>
        <taxon>Bacteria</taxon>
        <taxon>Pseudomonadati</taxon>
        <taxon>Pseudomonadota</taxon>
        <taxon>Alphaproteobacteria</taxon>
        <taxon>Hyphomicrobiales</taxon>
        <taxon>Nitrobacteraceae</taxon>
        <taxon>Bradyrhizobium</taxon>
        <taxon>Bradyrhizobium barranii</taxon>
    </lineage>
</organism>
<dbReference type="GeneID" id="92969939"/>
<proteinExistence type="predicted"/>
<dbReference type="Proteomes" id="UP000664702">
    <property type="component" value="Chromosome"/>
</dbReference>
<dbReference type="RefSeq" id="WP_161170740.1">
    <property type="nucleotide sequence ID" value="NZ_CP086136.1"/>
</dbReference>
<evidence type="ECO:0000313" key="1">
    <source>
        <dbReference type="EMBL" id="MBO1868064.1"/>
    </source>
</evidence>